<evidence type="ECO:0000256" key="1">
    <source>
        <dbReference type="SAM" id="MobiDB-lite"/>
    </source>
</evidence>
<feature type="region of interest" description="Disordered" evidence="1">
    <location>
        <begin position="141"/>
        <end position="162"/>
    </location>
</feature>
<accession>A0A1X6NY60</accession>
<organism evidence="2 3">
    <name type="scientific">Porphyra umbilicalis</name>
    <name type="common">Purple laver</name>
    <name type="synonym">Red alga</name>
    <dbReference type="NCBI Taxonomy" id="2786"/>
    <lineage>
        <taxon>Eukaryota</taxon>
        <taxon>Rhodophyta</taxon>
        <taxon>Bangiophyceae</taxon>
        <taxon>Bangiales</taxon>
        <taxon>Bangiaceae</taxon>
        <taxon>Porphyra</taxon>
    </lineage>
</organism>
<dbReference type="Proteomes" id="UP000218209">
    <property type="component" value="Unassembled WGS sequence"/>
</dbReference>
<gene>
    <name evidence="2" type="ORF">BU14_0348s0013</name>
</gene>
<keyword evidence="3" id="KW-1185">Reference proteome</keyword>
<proteinExistence type="predicted"/>
<protein>
    <submittedName>
        <fullName evidence="2">Uncharacterized protein</fullName>
    </submittedName>
</protein>
<evidence type="ECO:0000313" key="3">
    <source>
        <dbReference type="Proteomes" id="UP000218209"/>
    </source>
</evidence>
<name>A0A1X6NY60_PORUM</name>
<dbReference type="AlphaFoldDB" id="A0A1X6NY60"/>
<dbReference type="EMBL" id="KV918997">
    <property type="protein sequence ID" value="OSX73436.1"/>
    <property type="molecule type" value="Genomic_DNA"/>
</dbReference>
<reference evidence="2 3" key="1">
    <citation type="submission" date="2017-03" db="EMBL/GenBank/DDBJ databases">
        <title>WGS assembly of Porphyra umbilicalis.</title>
        <authorList>
            <person name="Brawley S.H."/>
            <person name="Blouin N.A."/>
            <person name="Ficko-Blean E."/>
            <person name="Wheeler G.L."/>
            <person name="Lohr M."/>
            <person name="Goodson H.V."/>
            <person name="Jenkins J.W."/>
            <person name="Blaby-Haas C.E."/>
            <person name="Helliwell K.E."/>
            <person name="Chan C."/>
            <person name="Marriage T."/>
            <person name="Bhattacharya D."/>
            <person name="Klein A.S."/>
            <person name="Badis Y."/>
            <person name="Brodie J."/>
            <person name="Cao Y."/>
            <person name="Collen J."/>
            <person name="Dittami S.M."/>
            <person name="Gachon C.M."/>
            <person name="Green B.R."/>
            <person name="Karpowicz S."/>
            <person name="Kim J.W."/>
            <person name="Kudahl U."/>
            <person name="Lin S."/>
            <person name="Michel G."/>
            <person name="Mittag M."/>
            <person name="Olson B.J."/>
            <person name="Pangilinan J."/>
            <person name="Peng Y."/>
            <person name="Qiu H."/>
            <person name="Shu S."/>
            <person name="Singer J.T."/>
            <person name="Smith A.G."/>
            <person name="Sprecher B.N."/>
            <person name="Wagner V."/>
            <person name="Wang W."/>
            <person name="Wang Z.-Y."/>
            <person name="Yan J."/>
            <person name="Yarish C."/>
            <person name="Zoeuner-Riek S."/>
            <person name="Zhuang Y."/>
            <person name="Zou Y."/>
            <person name="Lindquist E.A."/>
            <person name="Grimwood J."/>
            <person name="Barry K."/>
            <person name="Rokhsar D.S."/>
            <person name="Schmutz J."/>
            <person name="Stiller J.W."/>
            <person name="Grossman A.R."/>
            <person name="Prochnik S.E."/>
        </authorList>
    </citation>
    <scope>NUCLEOTIDE SEQUENCE [LARGE SCALE GENOMIC DNA]</scope>
    <source>
        <strain evidence="2">4086291</strain>
    </source>
</reference>
<sequence length="193" mass="19948">MHCGGVAVAPTAPLSALPVRLQTQFIIDNNVSAALFHKLRLLLGPAACLASREPLRADRALAETEEPHFAGTNGGGAYLFSPRAALQATFDHALSKKQFLERLVRGEDGREIQATTSFSGQDSPAALPPPGVSDVVVLRGPPRRQGATAGTTATAGDVGPRRVGATPAAVVADGLATRYGGARGRPRCPARAP</sequence>
<feature type="compositionally biased region" description="Low complexity" evidence="1">
    <location>
        <begin position="146"/>
        <end position="156"/>
    </location>
</feature>
<evidence type="ECO:0000313" key="2">
    <source>
        <dbReference type="EMBL" id="OSX73436.1"/>
    </source>
</evidence>